<feature type="binding site" evidence="8">
    <location>
        <position position="86"/>
    </location>
    <ligand>
        <name>Zn(2+)</name>
        <dbReference type="ChEBI" id="CHEBI:29105"/>
        <note>catalytic</note>
    </ligand>
</feature>
<comment type="subunit">
    <text evidence="2 8">Homodimer.</text>
</comment>
<accession>A0A0P1LID8</accession>
<dbReference type="GO" id="GO:0052717">
    <property type="term" value="F:tRNA-specific adenosine-34 deaminase activity"/>
    <property type="evidence" value="ECO:0007669"/>
    <property type="project" value="UniProtKB-UniRule"/>
</dbReference>
<dbReference type="AlphaFoldDB" id="A0A0P1NY44"/>
<dbReference type="CDD" id="cd01285">
    <property type="entry name" value="nucleoside_deaminase"/>
    <property type="match status" value="1"/>
</dbReference>
<dbReference type="PROSITE" id="PS51747">
    <property type="entry name" value="CYT_DCMP_DEAMINASES_2"/>
    <property type="match status" value="1"/>
</dbReference>
<feature type="active site" description="Proton donor" evidence="8">
    <location>
        <position position="55"/>
    </location>
</feature>
<dbReference type="NCBIfam" id="NF008113">
    <property type="entry name" value="PRK10860.1"/>
    <property type="match status" value="1"/>
</dbReference>
<accession>A0A0P1M5W4</accession>
<dbReference type="PANTHER" id="PTHR11079">
    <property type="entry name" value="CYTOSINE DEAMINASE FAMILY MEMBER"/>
    <property type="match status" value="1"/>
</dbReference>
<accession>A0A0S4N509</accession>
<evidence type="ECO:0000256" key="8">
    <source>
        <dbReference type="HAMAP-Rule" id="MF_00972"/>
    </source>
</evidence>
<proteinExistence type="inferred from homology"/>
<comment type="cofactor">
    <cofactor evidence="8">
        <name>Zn(2+)</name>
        <dbReference type="ChEBI" id="CHEBI:29105"/>
    </cofactor>
    <text evidence="8">Binds 1 zinc ion per subunit.</text>
</comment>
<keyword evidence="6 8" id="KW-0862">Zinc</keyword>
<organism evidence="10 11">
    <name type="scientific">Candidatus Kryptonium thompsonii</name>
    <dbReference type="NCBI Taxonomy" id="1633631"/>
    <lineage>
        <taxon>Bacteria</taxon>
        <taxon>Pseudomonadati</taxon>
        <taxon>Candidatus Kryptoniota</taxon>
        <taxon>Candidatus Kryptonium</taxon>
    </lineage>
</organism>
<comment type="function">
    <text evidence="8">Catalyzes the deamination of adenosine to inosine at the wobble position 34 of tRNA(Arg2).</text>
</comment>
<evidence type="ECO:0000256" key="5">
    <source>
        <dbReference type="ARBA" id="ARBA00022801"/>
    </source>
</evidence>
<accession>A0A0P1P905</accession>
<evidence type="ECO:0000313" key="10">
    <source>
        <dbReference type="EMBL" id="CUU06112.1"/>
    </source>
</evidence>
<dbReference type="Pfam" id="PF00383">
    <property type="entry name" value="dCMP_cyt_deam_1"/>
    <property type="match status" value="1"/>
</dbReference>
<dbReference type="InterPro" id="IPR028883">
    <property type="entry name" value="tRNA_aden_deaminase"/>
</dbReference>
<dbReference type="HAMAP" id="MF_00972">
    <property type="entry name" value="tRNA_aden_deaminase"/>
    <property type="match status" value="1"/>
</dbReference>
<dbReference type="STRING" id="1633631.GCA_001442925_01433"/>
<evidence type="ECO:0000256" key="2">
    <source>
        <dbReference type="ARBA" id="ARBA00011738"/>
    </source>
</evidence>
<evidence type="ECO:0000256" key="6">
    <source>
        <dbReference type="ARBA" id="ARBA00022833"/>
    </source>
</evidence>
<dbReference type="Proteomes" id="UP000182011">
    <property type="component" value="Unassembled WGS sequence"/>
</dbReference>
<protein>
    <recommendedName>
        <fullName evidence="8">tRNA-specific adenosine deaminase</fullName>
        <ecNumber evidence="8">3.5.4.33</ecNumber>
    </recommendedName>
</protein>
<feature type="binding site" evidence="8">
    <location>
        <position position="83"/>
    </location>
    <ligand>
        <name>Zn(2+)</name>
        <dbReference type="ChEBI" id="CHEBI:29105"/>
        <note>catalytic</note>
    </ligand>
</feature>
<feature type="binding site" evidence="8">
    <location>
        <position position="53"/>
    </location>
    <ligand>
        <name>Zn(2+)</name>
        <dbReference type="ChEBI" id="CHEBI:29105"/>
        <note>catalytic</note>
    </ligand>
</feature>
<evidence type="ECO:0000256" key="1">
    <source>
        <dbReference type="ARBA" id="ARBA00010669"/>
    </source>
</evidence>
<dbReference type="FunFam" id="3.40.140.10:FF:000005">
    <property type="entry name" value="tRNA-specific adenosine deaminase"/>
    <property type="match status" value="1"/>
</dbReference>
<accession>A0A0P1NVW9</accession>
<dbReference type="SUPFAM" id="SSF53927">
    <property type="entry name" value="Cytidine deaminase-like"/>
    <property type="match status" value="1"/>
</dbReference>
<evidence type="ECO:0000256" key="7">
    <source>
        <dbReference type="ARBA" id="ARBA00048045"/>
    </source>
</evidence>
<comment type="catalytic activity">
    <reaction evidence="7 8">
        <text>adenosine(34) in tRNA + H2O + H(+) = inosine(34) in tRNA + NH4(+)</text>
        <dbReference type="Rhea" id="RHEA:43168"/>
        <dbReference type="Rhea" id="RHEA-COMP:10373"/>
        <dbReference type="Rhea" id="RHEA-COMP:10374"/>
        <dbReference type="ChEBI" id="CHEBI:15377"/>
        <dbReference type="ChEBI" id="CHEBI:15378"/>
        <dbReference type="ChEBI" id="CHEBI:28938"/>
        <dbReference type="ChEBI" id="CHEBI:74411"/>
        <dbReference type="ChEBI" id="CHEBI:82852"/>
        <dbReference type="EC" id="3.5.4.33"/>
    </reaction>
</comment>
<evidence type="ECO:0000256" key="3">
    <source>
        <dbReference type="ARBA" id="ARBA00022694"/>
    </source>
</evidence>
<feature type="domain" description="CMP/dCMP-type deaminase" evidence="9">
    <location>
        <begin position="2"/>
        <end position="121"/>
    </location>
</feature>
<dbReference type="InterPro" id="IPR016192">
    <property type="entry name" value="APOBEC/CMP_deaminase_Zn-bd"/>
</dbReference>
<dbReference type="InterPro" id="IPR016193">
    <property type="entry name" value="Cytidine_deaminase-like"/>
</dbReference>
<accession>A0A0P1NY44</accession>
<dbReference type="EC" id="3.5.4.33" evidence="8"/>
<dbReference type="InterPro" id="IPR002125">
    <property type="entry name" value="CMP_dCMP_dom"/>
</dbReference>
<accession>A0A0P1MBB9</accession>
<accession>A0A0P1LSB0</accession>
<accession>A0A0P1MG26</accession>
<dbReference type="RefSeq" id="WP_047134722.1">
    <property type="nucleotide sequence ID" value="NZ_CZVJ01000015.1"/>
</dbReference>
<dbReference type="OrthoDB" id="9802676at2"/>
<name>A0A0P1NY44_9BACT</name>
<keyword evidence="3 8" id="KW-0819">tRNA processing</keyword>
<dbReference type="Gene3D" id="3.40.140.10">
    <property type="entry name" value="Cytidine Deaminase, domain 2"/>
    <property type="match status" value="1"/>
</dbReference>
<dbReference type="GO" id="GO:0008270">
    <property type="term" value="F:zinc ion binding"/>
    <property type="evidence" value="ECO:0007669"/>
    <property type="project" value="UniProtKB-UniRule"/>
</dbReference>
<evidence type="ECO:0000313" key="11">
    <source>
        <dbReference type="Proteomes" id="UP000182011"/>
    </source>
</evidence>
<gene>
    <name evidence="8" type="primary">tadA</name>
    <name evidence="10" type="ORF">JGI4_01438</name>
</gene>
<reference evidence="11" key="1">
    <citation type="submission" date="2015-11" db="EMBL/GenBank/DDBJ databases">
        <authorList>
            <person name="Varghese N."/>
        </authorList>
    </citation>
    <scope>NUCLEOTIDE SEQUENCE [LARGE SCALE GENOMIC DNA]</scope>
</reference>
<dbReference type="PANTHER" id="PTHR11079:SF202">
    <property type="entry name" value="TRNA-SPECIFIC ADENOSINE DEAMINASE"/>
    <property type="match status" value="1"/>
</dbReference>
<accession>A0A0P1LZ46</accession>
<keyword evidence="5 8" id="KW-0378">Hydrolase</keyword>
<dbReference type="EMBL" id="FAOP01000005">
    <property type="protein sequence ID" value="CUU06112.1"/>
    <property type="molecule type" value="Genomic_DNA"/>
</dbReference>
<keyword evidence="4 8" id="KW-0479">Metal-binding</keyword>
<evidence type="ECO:0000259" key="9">
    <source>
        <dbReference type="PROSITE" id="PS51747"/>
    </source>
</evidence>
<sequence>MHEHRYWMEYALKEAQKAFELGEIPVGAIIVYKGQIIAKGYNQVETLKDATAHAEMIALSAAYNYFQAWRLDGCTIYVTLEPCPMCAGAIVLSRVDKIVFGAYDFKAGACGSVYNIAGDGNLNHKVEVIGGIMGDEAQSLLRAFFEGLRKNDMGRF</sequence>
<evidence type="ECO:0000256" key="4">
    <source>
        <dbReference type="ARBA" id="ARBA00022723"/>
    </source>
</evidence>
<dbReference type="GO" id="GO:0002100">
    <property type="term" value="P:tRNA wobble adenosine to inosine editing"/>
    <property type="evidence" value="ECO:0007669"/>
    <property type="project" value="UniProtKB-UniRule"/>
</dbReference>
<comment type="similarity">
    <text evidence="1">Belongs to the cytidine and deoxycytidylate deaminase family. ADAT2 subfamily.</text>
</comment>
<dbReference type="PROSITE" id="PS00903">
    <property type="entry name" value="CYT_DCMP_DEAMINASES_1"/>
    <property type="match status" value="1"/>
</dbReference>